<name>A0A485K6C1_9STRA</name>
<keyword evidence="1" id="KW-1133">Transmembrane helix</keyword>
<dbReference type="Proteomes" id="UP000332933">
    <property type="component" value="Unassembled WGS sequence"/>
</dbReference>
<evidence type="ECO:0000313" key="5">
    <source>
        <dbReference type="Proteomes" id="UP000332933"/>
    </source>
</evidence>
<dbReference type="Gene3D" id="2.60.120.260">
    <property type="entry name" value="Galactose-binding domain-like"/>
    <property type="match status" value="1"/>
</dbReference>
<keyword evidence="5" id="KW-1185">Reference proteome</keyword>
<dbReference type="PANTHER" id="PTHR13246">
    <property type="entry name" value="ENDO BETA N-ACETYLGLUCOSAMINIDASE"/>
    <property type="match status" value="1"/>
</dbReference>
<evidence type="ECO:0000259" key="2">
    <source>
        <dbReference type="Pfam" id="PF03644"/>
    </source>
</evidence>
<accession>A0A485K6C1</accession>
<dbReference type="InterPro" id="IPR005201">
    <property type="entry name" value="TIM_ENGase"/>
</dbReference>
<evidence type="ECO:0000313" key="4">
    <source>
        <dbReference type="EMBL" id="VFT77499.1"/>
    </source>
</evidence>
<feature type="transmembrane region" description="Helical" evidence="1">
    <location>
        <begin position="20"/>
        <end position="40"/>
    </location>
</feature>
<dbReference type="EMBL" id="VJMH01000011">
    <property type="protein sequence ID" value="KAF0720480.1"/>
    <property type="molecule type" value="Genomic_DNA"/>
</dbReference>
<sequence>MEQEGMASEASLRWQDYTPAILSMVMCALVGLLTAVYYILSRKVAVVPPAVPSSAVPPPPSKHETFVTTLVHQHPLVLFTFGSDTPVLKLCQRNQLPIHLVDLDRVAGKRAVADALQDIANTSSLATEWLFVNAVCLGDTDAVIRLARSGDLATRLGCAIIEEDEAAEETTTFELPRHMATSVLTASLPLTLAEFIGWKPARGASSTVPRADRPRADNLNRSRLVVFLPPASSSDPSTLLLPWNVIDTLIVHAPQALLSLPTAAWVDAAHRNGVRVVASLTWQTDEPVVPEILATHMQHVQSTLSFDGWFLTCPIAHATTLVPHLEPCCVVLLGMPTADLVSTAIPLLPQLHGLVVTQHASDTKVVHACAKAAGHHHWKLHFGVDAPAAARVLRFADVSLWLSHTACLDPFWPRNWRPLGPASHSHGGDHTFYTAFNTGAGQSTSIRGRVVSATPWHDIGQQDVLPTLGIAGAIHAAYTTDRAFHGGTSLHLTASLQPKERASLELVKTHIRFEPFKVIHVAYTFQSADAAAFGLVLTLTSHEEIVLRGRSGDTPASSAISPLIGRAKKSFVYGAVSDDDVDGSGWTTRVFRLGGALWDGKLVRAISVFAINLLPDQVSALSGSVGQVVVARAADMPRDAPVLRVRVDVHNAALEWTPLVLPSTVASTHIFQEHSDDSTTWLTRTNDTQWAIPSTMLAHRSIVFVLQAVDWTGAVGPRQRVAVVVSP</sequence>
<evidence type="ECO:0000256" key="1">
    <source>
        <dbReference type="SAM" id="Phobius"/>
    </source>
</evidence>
<organism evidence="4 5">
    <name type="scientific">Aphanomyces stellatus</name>
    <dbReference type="NCBI Taxonomy" id="120398"/>
    <lineage>
        <taxon>Eukaryota</taxon>
        <taxon>Sar</taxon>
        <taxon>Stramenopiles</taxon>
        <taxon>Oomycota</taxon>
        <taxon>Saprolegniomycetes</taxon>
        <taxon>Saprolegniales</taxon>
        <taxon>Verrucalvaceae</taxon>
        <taxon>Aphanomyces</taxon>
    </lineage>
</organism>
<dbReference type="GO" id="GO:0005829">
    <property type="term" value="C:cytosol"/>
    <property type="evidence" value="ECO:0007669"/>
    <property type="project" value="UniProtKB-SubCell"/>
</dbReference>
<dbReference type="InterPro" id="IPR032979">
    <property type="entry name" value="ENGase"/>
</dbReference>
<dbReference type="Gene3D" id="3.20.20.80">
    <property type="entry name" value="Glycosidases"/>
    <property type="match status" value="1"/>
</dbReference>
<keyword evidence="1" id="KW-0812">Transmembrane</keyword>
<reference evidence="4 5" key="1">
    <citation type="submission" date="2019-03" db="EMBL/GenBank/DDBJ databases">
        <authorList>
            <person name="Gaulin E."/>
            <person name="Dumas B."/>
        </authorList>
    </citation>
    <scope>NUCLEOTIDE SEQUENCE [LARGE SCALE GENOMIC DNA]</scope>
    <source>
        <strain evidence="4">CBS 568.67</strain>
    </source>
</reference>
<dbReference type="PANTHER" id="PTHR13246:SF1">
    <property type="entry name" value="CYTOSOLIC ENDO-BETA-N-ACETYLGLUCOSAMINIDASE"/>
    <property type="match status" value="1"/>
</dbReference>
<reference evidence="3" key="2">
    <citation type="submission" date="2019-06" db="EMBL/GenBank/DDBJ databases">
        <title>Genomics analysis of Aphanomyces spp. identifies a new class of oomycete effector associated with host adaptation.</title>
        <authorList>
            <person name="Gaulin E."/>
        </authorList>
    </citation>
    <scope>NUCLEOTIDE SEQUENCE</scope>
    <source>
        <strain evidence="3">CBS 578.67</strain>
    </source>
</reference>
<dbReference type="Pfam" id="PF03644">
    <property type="entry name" value="Glyco_hydro_85"/>
    <property type="match status" value="1"/>
</dbReference>
<proteinExistence type="predicted"/>
<dbReference type="EMBL" id="CAADRA010000011">
    <property type="protein sequence ID" value="VFT77499.1"/>
    <property type="molecule type" value="Genomic_DNA"/>
</dbReference>
<dbReference type="GO" id="GO:0033925">
    <property type="term" value="F:mannosyl-glycoprotein endo-beta-N-acetylglucosaminidase activity"/>
    <property type="evidence" value="ECO:0007669"/>
    <property type="project" value="UniProtKB-EC"/>
</dbReference>
<feature type="domain" description="Cytosolic endo-beta-N-acetylglucosaminidase TIM barrel" evidence="2">
    <location>
        <begin position="243"/>
        <end position="312"/>
    </location>
</feature>
<dbReference type="AlphaFoldDB" id="A0A485K6C1"/>
<gene>
    <name evidence="4" type="primary">Aste57867_273</name>
    <name evidence="3" type="ORF">As57867_000273</name>
    <name evidence="4" type="ORF">ASTE57867_273</name>
</gene>
<keyword evidence="1" id="KW-0472">Membrane</keyword>
<protein>
    <submittedName>
        <fullName evidence="4">Aste57867_273 protein</fullName>
    </submittedName>
</protein>
<evidence type="ECO:0000313" key="3">
    <source>
        <dbReference type="EMBL" id="KAF0720480.1"/>
    </source>
</evidence>
<dbReference type="OrthoDB" id="284473at2759"/>